<reference evidence="3 4" key="1">
    <citation type="journal article" date="2008" name="Nat. Biotechnol.">
        <title>Genome sequencing and analysis of the filamentous fungus Penicillium chrysogenum.</title>
        <authorList>
            <person name="van den Berg M.A."/>
            <person name="Albang R."/>
            <person name="Albermann K."/>
            <person name="Badger J.H."/>
            <person name="Daran J.-M."/>
            <person name="Driessen A.J.M."/>
            <person name="Garcia-Estrada C."/>
            <person name="Fedorova N.D."/>
            <person name="Harris D.M."/>
            <person name="Heijne W.H.M."/>
            <person name="Joardar V.S."/>
            <person name="Kiel J.A.K.W."/>
            <person name="Kovalchuk A."/>
            <person name="Martin J.F."/>
            <person name="Nierman W.C."/>
            <person name="Nijland J.G."/>
            <person name="Pronk J.T."/>
            <person name="Roubos J.A."/>
            <person name="van der Klei I.J."/>
            <person name="van Peij N.N.M.E."/>
            <person name="Veenhuis M."/>
            <person name="von Doehren H."/>
            <person name="Wagner C."/>
            <person name="Wortman J.R."/>
            <person name="Bovenberg R.A.L."/>
        </authorList>
    </citation>
    <scope>NUCLEOTIDE SEQUENCE [LARGE SCALE GENOMIC DNA]</scope>
    <source>
        <strain evidence="4">ATCC 28089 / DSM 1075 / NRRL 1951 / Wisconsin 54-1255</strain>
    </source>
</reference>
<protein>
    <submittedName>
        <fullName evidence="3">Uncharacterized protein</fullName>
    </submittedName>
</protein>
<organism evidence="3 4">
    <name type="scientific">Penicillium rubens (strain ATCC 28089 / DSM 1075 / NRRL 1951 / Wisconsin 54-1255)</name>
    <name type="common">Penicillium chrysogenum</name>
    <dbReference type="NCBI Taxonomy" id="500485"/>
    <lineage>
        <taxon>Eukaryota</taxon>
        <taxon>Fungi</taxon>
        <taxon>Dikarya</taxon>
        <taxon>Ascomycota</taxon>
        <taxon>Pezizomycotina</taxon>
        <taxon>Eurotiomycetes</taxon>
        <taxon>Eurotiomycetidae</taxon>
        <taxon>Eurotiales</taxon>
        <taxon>Aspergillaceae</taxon>
        <taxon>Penicillium</taxon>
        <taxon>Penicillium chrysogenum species complex</taxon>
    </lineage>
</organism>
<dbReference type="EMBL" id="AM920436">
    <property type="protein sequence ID" value="CAP94920.1"/>
    <property type="molecule type" value="Genomic_DNA"/>
</dbReference>
<sequence>MFRSLLTVIAILGQVQALDLRPLIQSTCNTVSSWHQAMGGSLNATLSTSGHTQSVSLSPDCEAEMESALSRCVDGPSIDCRSIAVSLDGQLPLMASVRQHAERAAGDEVPSQQQGNCSCQSLPLNKETTRPESTQQQTSTNTESTGSATHTASSSCELPNISSFASISASPSAPSETHGPTTIPSPKGSGELDLNTCLIKEVDHREGGLCHCASGSAKLKPLRFLGLWNLLSNVSGCSGCKI</sequence>
<evidence type="ECO:0000313" key="4">
    <source>
        <dbReference type="Proteomes" id="UP000000724"/>
    </source>
</evidence>
<dbReference type="OrthoDB" id="4338979at2759"/>
<name>B6HN34_PENRW</name>
<evidence type="ECO:0000256" key="2">
    <source>
        <dbReference type="SAM" id="SignalP"/>
    </source>
</evidence>
<keyword evidence="2" id="KW-0732">Signal</keyword>
<proteinExistence type="predicted"/>
<gene>
    <name evidence="3" type="ORF">Pc21g00230</name>
    <name evidence="3" type="ORF">PCH_Pc21g00230</name>
</gene>
<dbReference type="Proteomes" id="UP000000724">
    <property type="component" value="Contig Pc00c21"/>
</dbReference>
<keyword evidence="4" id="KW-1185">Reference proteome</keyword>
<evidence type="ECO:0000256" key="1">
    <source>
        <dbReference type="SAM" id="MobiDB-lite"/>
    </source>
</evidence>
<feature type="compositionally biased region" description="Low complexity" evidence="1">
    <location>
        <begin position="132"/>
        <end position="155"/>
    </location>
</feature>
<accession>B6HN34</accession>
<dbReference type="OMA" id="NQHAERA"/>
<feature type="region of interest" description="Disordered" evidence="1">
    <location>
        <begin position="167"/>
        <end position="190"/>
    </location>
</feature>
<evidence type="ECO:0000313" key="3">
    <source>
        <dbReference type="EMBL" id="CAP94920.1"/>
    </source>
</evidence>
<dbReference type="VEuPathDB" id="FungiDB:PCH_Pc21g00230"/>
<dbReference type="AlphaFoldDB" id="B6HN34"/>
<dbReference type="HOGENOM" id="CLU_1355049_0_0_1"/>
<feature type="signal peptide" evidence="2">
    <location>
        <begin position="1"/>
        <end position="17"/>
    </location>
</feature>
<feature type="chain" id="PRO_5002845834" evidence="2">
    <location>
        <begin position="18"/>
        <end position="242"/>
    </location>
</feature>
<feature type="compositionally biased region" description="Polar residues" evidence="1">
    <location>
        <begin position="110"/>
        <end position="123"/>
    </location>
</feature>
<feature type="region of interest" description="Disordered" evidence="1">
    <location>
        <begin position="102"/>
        <end position="155"/>
    </location>
</feature>